<dbReference type="GO" id="GO:0008270">
    <property type="term" value="F:zinc ion binding"/>
    <property type="evidence" value="ECO:0007669"/>
    <property type="project" value="InterPro"/>
</dbReference>
<protein>
    <submittedName>
        <fullName evidence="8">Cercosporin resistance</fullName>
    </submittedName>
</protein>
<evidence type="ECO:0000256" key="5">
    <source>
        <dbReference type="ARBA" id="ARBA00023242"/>
    </source>
</evidence>
<dbReference type="SMART" id="SM00066">
    <property type="entry name" value="GAL4"/>
    <property type="match status" value="1"/>
</dbReference>
<evidence type="ECO:0000313" key="8">
    <source>
        <dbReference type="EMBL" id="KAF4459623.1"/>
    </source>
</evidence>
<keyword evidence="5" id="KW-0539">Nucleus</keyword>
<evidence type="ECO:0000256" key="2">
    <source>
        <dbReference type="ARBA" id="ARBA00023015"/>
    </source>
</evidence>
<dbReference type="EMBL" id="JAADYS010002133">
    <property type="protein sequence ID" value="KAF4459623.1"/>
    <property type="molecule type" value="Genomic_DNA"/>
</dbReference>
<feature type="region of interest" description="Disordered" evidence="6">
    <location>
        <begin position="97"/>
        <end position="117"/>
    </location>
</feature>
<keyword evidence="3" id="KW-0238">DNA-binding</keyword>
<dbReference type="PANTHER" id="PTHR31845:SF10">
    <property type="entry name" value="ZN(II)2CYS6 TRANSCRIPTION FACTOR (EUROFUNG)"/>
    <property type="match status" value="1"/>
</dbReference>
<dbReference type="PANTHER" id="PTHR31845">
    <property type="entry name" value="FINGER DOMAIN PROTEIN, PUTATIVE-RELATED"/>
    <property type="match status" value="1"/>
</dbReference>
<evidence type="ECO:0000256" key="1">
    <source>
        <dbReference type="ARBA" id="ARBA00004123"/>
    </source>
</evidence>
<organism evidence="8 9">
    <name type="scientific">Fusarium albosuccineum</name>
    <dbReference type="NCBI Taxonomy" id="1237068"/>
    <lineage>
        <taxon>Eukaryota</taxon>
        <taxon>Fungi</taxon>
        <taxon>Dikarya</taxon>
        <taxon>Ascomycota</taxon>
        <taxon>Pezizomycotina</taxon>
        <taxon>Sordariomycetes</taxon>
        <taxon>Hypocreomycetidae</taxon>
        <taxon>Hypocreales</taxon>
        <taxon>Nectriaceae</taxon>
        <taxon>Fusarium</taxon>
        <taxon>Fusarium decemcellulare species complex</taxon>
    </lineage>
</organism>
<evidence type="ECO:0000256" key="6">
    <source>
        <dbReference type="SAM" id="MobiDB-lite"/>
    </source>
</evidence>
<keyword evidence="9" id="KW-1185">Reference proteome</keyword>
<dbReference type="CDD" id="cd00067">
    <property type="entry name" value="GAL4"/>
    <property type="match status" value="1"/>
</dbReference>
<dbReference type="PROSITE" id="PS50048">
    <property type="entry name" value="ZN2_CY6_FUNGAL_2"/>
    <property type="match status" value="1"/>
</dbReference>
<evidence type="ECO:0000256" key="3">
    <source>
        <dbReference type="ARBA" id="ARBA00023125"/>
    </source>
</evidence>
<dbReference type="InterPro" id="IPR051089">
    <property type="entry name" value="prtT"/>
</dbReference>
<dbReference type="GO" id="GO:0000981">
    <property type="term" value="F:DNA-binding transcription factor activity, RNA polymerase II-specific"/>
    <property type="evidence" value="ECO:0007669"/>
    <property type="project" value="InterPro"/>
</dbReference>
<proteinExistence type="predicted"/>
<keyword evidence="4" id="KW-0804">Transcription</keyword>
<comment type="caution">
    <text evidence="8">The sequence shown here is derived from an EMBL/GenBank/DDBJ whole genome shotgun (WGS) entry which is preliminary data.</text>
</comment>
<dbReference type="GO" id="GO:0000976">
    <property type="term" value="F:transcription cis-regulatory region binding"/>
    <property type="evidence" value="ECO:0007669"/>
    <property type="project" value="TreeGrafter"/>
</dbReference>
<dbReference type="Proteomes" id="UP000554235">
    <property type="component" value="Unassembled WGS sequence"/>
</dbReference>
<dbReference type="OrthoDB" id="5217604at2759"/>
<dbReference type="InterPro" id="IPR001138">
    <property type="entry name" value="Zn2Cys6_DnaBD"/>
</dbReference>
<dbReference type="Gene3D" id="4.10.240.10">
    <property type="entry name" value="Zn(2)-C6 fungal-type DNA-binding domain"/>
    <property type="match status" value="1"/>
</dbReference>
<sequence length="636" mass="72640">MDDCLVSRDGESARSGTKEQKTRACVNCARLKMKCQWPSSGSGRTENTCSRCARMNLDCRVPETTQRKKRGKSTRVARLEKKIDGIVSLLAANQRKGLSPLTPESPQDTQCQPLSEESTSNVMNVNAVTSDIVGAHERSLDSSDCELFPGFRVTHEEAAKRLSVYRQHYAPKFPFVPMPGGISTHELYAESRLLFWTIIAVVSPLPDAVQMQFKDWFRRYLAEHIVVRQEKRIDILQAILVFLAWNDFHFYGELQVTNIVQLALALIVDLRLDRPHGSIIAGPRTLLGDAWTSMGRPCTKVRNELTAQDRRAVLGVYYITTLLCSFFKKNTILPWSNHLAQCCDYLFEAREYESDMYIVAIVRMQHMSDRAFGVMPVMDGTDPTPPTFRAPMAMAMDTIQTELERYAKFLPETVKQTPGFWIHYYTLLVRLYEPVVMMKSPSITTTESFNTVPLQRSEYMWKCLEHVLSAFQSHISLPNDEVSTLPVMLNSVLAFTTVTASRLMLGDSSDWDVTLARRRLNFQDILKNLSDQFEAADEEARRLDRRRRVMEDGSSVFLKCSFKTRWIRQWYISKLPQEQQVEVPQLSQPLIEPPSLVDPNPEWAANFQFDDEFWAELMSGESLDTTLANGTQVECS</sequence>
<name>A0A8H4L171_9HYPO</name>
<reference evidence="8 9" key="1">
    <citation type="submission" date="2020-01" db="EMBL/GenBank/DDBJ databases">
        <title>Identification and distribution of gene clusters putatively required for synthesis of sphingolipid metabolism inhibitors in phylogenetically diverse species of the filamentous fungus Fusarium.</title>
        <authorList>
            <person name="Kim H.-S."/>
            <person name="Busman M."/>
            <person name="Brown D.W."/>
            <person name="Divon H."/>
            <person name="Uhlig S."/>
            <person name="Proctor R.H."/>
        </authorList>
    </citation>
    <scope>NUCLEOTIDE SEQUENCE [LARGE SCALE GENOMIC DNA]</scope>
    <source>
        <strain evidence="8 9">NRRL 20459</strain>
    </source>
</reference>
<keyword evidence="2" id="KW-0805">Transcription regulation</keyword>
<evidence type="ECO:0000259" key="7">
    <source>
        <dbReference type="PROSITE" id="PS50048"/>
    </source>
</evidence>
<gene>
    <name evidence="8" type="ORF">FALBO_13610</name>
</gene>
<evidence type="ECO:0000313" key="9">
    <source>
        <dbReference type="Proteomes" id="UP000554235"/>
    </source>
</evidence>
<accession>A0A8H4L171</accession>
<dbReference type="InterPro" id="IPR036864">
    <property type="entry name" value="Zn2-C6_fun-type_DNA-bd_sf"/>
</dbReference>
<feature type="compositionally biased region" description="Polar residues" evidence="6">
    <location>
        <begin position="102"/>
        <end position="117"/>
    </location>
</feature>
<evidence type="ECO:0000256" key="4">
    <source>
        <dbReference type="ARBA" id="ARBA00023163"/>
    </source>
</evidence>
<feature type="domain" description="Zn(2)-C6 fungal-type" evidence="7">
    <location>
        <begin position="24"/>
        <end position="61"/>
    </location>
</feature>
<dbReference type="SUPFAM" id="SSF57701">
    <property type="entry name" value="Zn2/Cys6 DNA-binding domain"/>
    <property type="match status" value="1"/>
</dbReference>
<dbReference type="GO" id="GO:0005634">
    <property type="term" value="C:nucleus"/>
    <property type="evidence" value="ECO:0007669"/>
    <property type="project" value="UniProtKB-SubCell"/>
</dbReference>
<dbReference type="AlphaFoldDB" id="A0A8H4L171"/>
<comment type="subcellular location">
    <subcellularLocation>
        <location evidence="1">Nucleus</location>
    </subcellularLocation>
</comment>